<keyword evidence="8" id="KW-1003">Cell membrane</keyword>
<protein>
    <recommendedName>
        <fullName evidence="8">Ion-translocating oxidoreductase complex subunit C</fullName>
        <ecNumber evidence="8">7.-.-.-</ecNumber>
    </recommendedName>
    <alternativeName>
        <fullName evidence="8">Rnf electron transport complex subunit C</fullName>
    </alternativeName>
</protein>
<feature type="binding site" evidence="8">
    <location>
        <position position="414"/>
    </location>
    <ligand>
        <name>[4Fe-4S] cluster</name>
        <dbReference type="ChEBI" id="CHEBI:49883"/>
        <label>1</label>
    </ligand>
</feature>
<feature type="binding site" evidence="8">
    <location>
        <position position="365"/>
    </location>
    <ligand>
        <name>[4Fe-4S] cluster</name>
        <dbReference type="ChEBI" id="CHEBI:49883"/>
        <label>1</label>
    </ligand>
</feature>
<evidence type="ECO:0000256" key="5">
    <source>
        <dbReference type="ARBA" id="ARBA00022982"/>
    </source>
</evidence>
<feature type="binding site" evidence="8">
    <location>
        <position position="371"/>
    </location>
    <ligand>
        <name>[4Fe-4S] cluster</name>
        <dbReference type="ChEBI" id="CHEBI:49883"/>
        <label>1</label>
    </ligand>
</feature>
<keyword evidence="7 8" id="KW-0411">Iron-sulfur</keyword>
<keyword evidence="8" id="KW-1278">Translocase</keyword>
<dbReference type="Proteomes" id="UP000515860">
    <property type="component" value="Chromosome"/>
</dbReference>
<evidence type="ECO:0000256" key="6">
    <source>
        <dbReference type="ARBA" id="ARBA00023004"/>
    </source>
</evidence>
<dbReference type="EC" id="7.-.-.-" evidence="8"/>
<evidence type="ECO:0000256" key="4">
    <source>
        <dbReference type="ARBA" id="ARBA00022737"/>
    </source>
</evidence>
<dbReference type="InterPro" id="IPR019554">
    <property type="entry name" value="Soluble_ligand-bd"/>
</dbReference>
<dbReference type="Gene3D" id="3.40.50.11540">
    <property type="entry name" value="NADH-ubiquinone oxidoreductase 51kDa subunit"/>
    <property type="match status" value="1"/>
</dbReference>
<dbReference type="PROSITE" id="PS51379">
    <property type="entry name" value="4FE4S_FER_2"/>
    <property type="match status" value="1"/>
</dbReference>
<evidence type="ECO:0000259" key="9">
    <source>
        <dbReference type="PROSITE" id="PS51379"/>
    </source>
</evidence>
<dbReference type="Pfam" id="PF10531">
    <property type="entry name" value="SLBB"/>
    <property type="match status" value="1"/>
</dbReference>
<dbReference type="PANTHER" id="PTHR43034">
    <property type="entry name" value="ION-TRANSLOCATING OXIDOREDUCTASE COMPLEX SUBUNIT C"/>
    <property type="match status" value="1"/>
</dbReference>
<feature type="binding site" evidence="8">
    <location>
        <position position="410"/>
    </location>
    <ligand>
        <name>[4Fe-4S] cluster</name>
        <dbReference type="ChEBI" id="CHEBI:49883"/>
        <label>2</label>
    </ligand>
</feature>
<feature type="binding site" evidence="8">
    <location>
        <position position="368"/>
    </location>
    <ligand>
        <name>[4Fe-4S] cluster</name>
        <dbReference type="ChEBI" id="CHEBI:49883"/>
        <label>1</label>
    </ligand>
</feature>
<dbReference type="InterPro" id="IPR017900">
    <property type="entry name" value="4Fe4S_Fe_S_CS"/>
</dbReference>
<evidence type="ECO:0000256" key="8">
    <source>
        <dbReference type="HAMAP-Rule" id="MF_00461"/>
    </source>
</evidence>
<dbReference type="HAMAP" id="MF_00461">
    <property type="entry name" value="RsxC_RnfC"/>
    <property type="match status" value="1"/>
</dbReference>
<keyword evidence="4 8" id="KW-0677">Repeat</keyword>
<keyword evidence="5 8" id="KW-0249">Electron transport</keyword>
<dbReference type="RefSeq" id="WP_118643731.1">
    <property type="nucleotide sequence ID" value="NZ_CP060635.1"/>
</dbReference>
<reference evidence="10 11" key="1">
    <citation type="submission" date="2020-08" db="EMBL/GenBank/DDBJ databases">
        <authorList>
            <person name="Liu C."/>
            <person name="Sun Q."/>
        </authorList>
    </citation>
    <scope>NUCLEOTIDE SEQUENCE [LARGE SCALE GENOMIC DNA]</scope>
    <source>
        <strain evidence="10 11">NSJ-29</strain>
    </source>
</reference>
<dbReference type="Pfam" id="PF13375">
    <property type="entry name" value="RnfC_N"/>
    <property type="match status" value="1"/>
</dbReference>
<dbReference type="GO" id="GO:0005886">
    <property type="term" value="C:plasma membrane"/>
    <property type="evidence" value="ECO:0007669"/>
    <property type="project" value="UniProtKB-SubCell"/>
</dbReference>
<comment type="cofactor">
    <cofactor evidence="8">
        <name>[4Fe-4S] cluster</name>
        <dbReference type="ChEBI" id="CHEBI:49883"/>
    </cofactor>
    <text evidence="8">Binds 2 [4Fe-4S] clusters per subunit.</text>
</comment>
<accession>A0A7G9GFU2</accession>
<proteinExistence type="inferred from homology"/>
<evidence type="ECO:0000313" key="11">
    <source>
        <dbReference type="Proteomes" id="UP000515860"/>
    </source>
</evidence>
<evidence type="ECO:0000256" key="7">
    <source>
        <dbReference type="ARBA" id="ARBA00023014"/>
    </source>
</evidence>
<feature type="binding site" evidence="8">
    <location>
        <position position="407"/>
    </location>
    <ligand>
        <name>[4Fe-4S] cluster</name>
        <dbReference type="ChEBI" id="CHEBI:49883"/>
        <label>2</label>
    </ligand>
</feature>
<dbReference type="InterPro" id="IPR037225">
    <property type="entry name" value="Nuo51_FMN-bd_sf"/>
</dbReference>
<dbReference type="GO" id="GO:0022900">
    <property type="term" value="P:electron transport chain"/>
    <property type="evidence" value="ECO:0007669"/>
    <property type="project" value="UniProtKB-UniRule"/>
</dbReference>
<keyword evidence="2 8" id="KW-0004">4Fe-4S</keyword>
<evidence type="ECO:0000256" key="2">
    <source>
        <dbReference type="ARBA" id="ARBA00022485"/>
    </source>
</evidence>
<dbReference type="SUPFAM" id="SSF142019">
    <property type="entry name" value="Nqo1 FMN-binding domain-like"/>
    <property type="match status" value="1"/>
</dbReference>
<dbReference type="Pfam" id="PF01512">
    <property type="entry name" value="Complex1_51K"/>
    <property type="match status" value="1"/>
</dbReference>
<feature type="binding site" evidence="8">
    <location>
        <position position="404"/>
    </location>
    <ligand>
        <name>[4Fe-4S] cluster</name>
        <dbReference type="ChEBI" id="CHEBI:49883"/>
        <label>2</label>
    </ligand>
</feature>
<keyword evidence="1 8" id="KW-0813">Transport</keyword>
<dbReference type="GO" id="GO:0046872">
    <property type="term" value="F:metal ion binding"/>
    <property type="evidence" value="ECO:0007669"/>
    <property type="project" value="UniProtKB-KW"/>
</dbReference>
<dbReference type="InterPro" id="IPR011538">
    <property type="entry name" value="Nuo51_FMN-bd"/>
</dbReference>
<dbReference type="InterPro" id="IPR017896">
    <property type="entry name" value="4Fe4S_Fe-S-bd"/>
</dbReference>
<name>A0A7G9GFU2_9FIRM</name>
<comment type="subcellular location">
    <subcellularLocation>
        <location evidence="8">Cell membrane</location>
        <topology evidence="8">Peripheral membrane protein</topology>
    </subcellularLocation>
</comment>
<organism evidence="10 11">
    <name type="scientific">Wansuia hejianensis</name>
    <dbReference type="NCBI Taxonomy" id="2763667"/>
    <lineage>
        <taxon>Bacteria</taxon>
        <taxon>Bacillati</taxon>
        <taxon>Bacillota</taxon>
        <taxon>Clostridia</taxon>
        <taxon>Lachnospirales</taxon>
        <taxon>Lachnospiraceae</taxon>
        <taxon>Wansuia</taxon>
    </lineage>
</organism>
<comment type="function">
    <text evidence="8">Part of a membrane-bound complex that couples electron transfer with translocation of ions across the membrane.</text>
</comment>
<keyword evidence="11" id="KW-1185">Reference proteome</keyword>
<keyword evidence="8" id="KW-0472">Membrane</keyword>
<feature type="domain" description="4Fe-4S ferredoxin-type" evidence="9">
    <location>
        <begin position="356"/>
        <end position="385"/>
    </location>
</feature>
<feature type="binding site" evidence="8">
    <location>
        <position position="375"/>
    </location>
    <ligand>
        <name>[4Fe-4S] cluster</name>
        <dbReference type="ChEBI" id="CHEBI:49883"/>
        <label>2</label>
    </ligand>
</feature>
<dbReference type="Gene3D" id="3.30.70.20">
    <property type="match status" value="1"/>
</dbReference>
<dbReference type="NCBIfam" id="TIGR01945">
    <property type="entry name" value="rnfC"/>
    <property type="match status" value="1"/>
</dbReference>
<evidence type="ECO:0000256" key="1">
    <source>
        <dbReference type="ARBA" id="ARBA00022448"/>
    </source>
</evidence>
<comment type="similarity">
    <text evidence="8">Belongs to the 4Fe4S bacterial-type ferredoxin family. RnfC subfamily.</text>
</comment>
<dbReference type="NCBIfam" id="NF003454">
    <property type="entry name" value="PRK05035.1"/>
    <property type="match status" value="1"/>
</dbReference>
<dbReference type="PROSITE" id="PS00198">
    <property type="entry name" value="4FE4S_FER_1"/>
    <property type="match status" value="1"/>
</dbReference>
<dbReference type="KEGG" id="whj:H9Q79_05130"/>
<evidence type="ECO:0000256" key="3">
    <source>
        <dbReference type="ARBA" id="ARBA00022723"/>
    </source>
</evidence>
<dbReference type="EMBL" id="CP060635">
    <property type="protein sequence ID" value="QNM09674.1"/>
    <property type="molecule type" value="Genomic_DNA"/>
</dbReference>
<gene>
    <name evidence="10" type="primary">rsxC</name>
    <name evidence="8" type="synonym">rnfC</name>
    <name evidence="10" type="ORF">H9Q79_05130</name>
</gene>
<dbReference type="InterPro" id="IPR010208">
    <property type="entry name" value="Ion_transpt_RnfC/RsxC"/>
</dbReference>
<dbReference type="AlphaFoldDB" id="A0A7G9GFU2"/>
<comment type="subunit">
    <text evidence="8">The complex is composed of six subunits: RnfA, RnfB, RnfC, RnfD, RnfE and RnfG.</text>
</comment>
<dbReference type="PANTHER" id="PTHR43034:SF2">
    <property type="entry name" value="ION-TRANSLOCATING OXIDOREDUCTASE COMPLEX SUBUNIT C"/>
    <property type="match status" value="1"/>
</dbReference>
<dbReference type="GO" id="GO:0051539">
    <property type="term" value="F:4 iron, 4 sulfur cluster binding"/>
    <property type="evidence" value="ECO:0007669"/>
    <property type="project" value="UniProtKB-KW"/>
</dbReference>
<dbReference type="GO" id="GO:0009055">
    <property type="term" value="F:electron transfer activity"/>
    <property type="evidence" value="ECO:0007669"/>
    <property type="project" value="InterPro"/>
</dbReference>
<keyword evidence="6 8" id="KW-0408">Iron</keyword>
<dbReference type="SUPFAM" id="SSF46548">
    <property type="entry name" value="alpha-helical ferredoxin"/>
    <property type="match status" value="1"/>
</dbReference>
<evidence type="ECO:0000313" key="10">
    <source>
        <dbReference type="EMBL" id="QNM09674.1"/>
    </source>
</evidence>
<dbReference type="InterPro" id="IPR026902">
    <property type="entry name" value="RnfC_N"/>
</dbReference>
<keyword evidence="3 8" id="KW-0479">Metal-binding</keyword>
<sequence>MGLLTFKGGIHPDDGKALSKDKPIVPVRAGDMLYFSLSQHIGAPARPLVEKGDRVLRGQMIAEAGGFVSAPVYSSVSGTVTGMERMRMPAGNLADCIAVENDHQLEEMDYEPAEWQKLSGEEILERIKKGGIVGMGGAGFPTHVKMSPKEPDKIDYILVNGAECEPYLTSDYRRMMEEPEKIAEGLRIILKLFPGAKGYICVEDNKRDCADLLRECCRADSNIEVKLLKTKYPQGAERMLIYAATGRKINSSMLPADVGCIVDNIDTVVGIYKAVALGEPLMNRIITVTGNAVANPQNFYAPTGILFTELLEAAGGLAAEAEKLIIGGPMMGNALFDLKIPVIKTSSALLALTKDEVSAMEPTACINCGRCASVCPGQVVPARLAVFADHGEESKFLQYNGMECCECGCCSFVCPAKRQLTQSIKSMRKIILAKRKKG</sequence>